<comment type="caution">
    <text evidence="2">The sequence shown here is derived from an EMBL/GenBank/DDBJ whole genome shotgun (WGS) entry which is preliminary data.</text>
</comment>
<reference evidence="2 3" key="1">
    <citation type="submission" date="2017-01" db="EMBL/GenBank/DDBJ databases">
        <authorList>
            <person name="Mah S.A."/>
            <person name="Swanson W.J."/>
            <person name="Moy G.W."/>
            <person name="Vacquier V.D."/>
        </authorList>
    </citation>
    <scope>NUCLEOTIDE SEQUENCE [LARGE SCALE GENOMIC DNA]</scope>
    <source>
        <strain evidence="2 3">GSMNP</strain>
    </source>
</reference>
<proteinExistence type="predicted"/>
<sequence>MGPIKVFIKSEFADVLDGNLVKKIYDSLQDYHYCSIKLPPDISFDSCELVIDSEDEEIRDEIFKTKVERKINSLCLDSQNKNLEQLKKFIPDIKILLNHINTLYVTSTTEDFPLSTEDVEGVSDGLVESSSISASSSKNENQTSDSLNSNIENISSEHEIKHVNSSNSEDEVMPEDKTQDKAISKPNDFDKDGEEIKPEDKMETEAKLGTLVDLDSLTPNVTENENENEIEIEASAEAKAEAEVKTEIEIEIERDGNTIVELSNDTDSTTGVNVDVEMVDLSVKDEFIPKLSNKAQDSLVENNDLGICGDHPFDAADTGIVHVNASSLSASESKESYVKAHKLQNIPFKLDEPELESEIGPEL</sequence>
<dbReference type="OrthoDB" id="341898at2759"/>
<feature type="compositionally biased region" description="Basic and acidic residues" evidence="1">
    <location>
        <begin position="174"/>
        <end position="203"/>
    </location>
</feature>
<dbReference type="Proteomes" id="UP000187283">
    <property type="component" value="Unassembled WGS sequence"/>
</dbReference>
<keyword evidence="3" id="KW-1185">Reference proteome</keyword>
<dbReference type="EMBL" id="LSSN01002125">
    <property type="protein sequence ID" value="OMJ17154.1"/>
    <property type="molecule type" value="Genomic_DNA"/>
</dbReference>
<evidence type="ECO:0000313" key="3">
    <source>
        <dbReference type="Proteomes" id="UP000187283"/>
    </source>
</evidence>
<gene>
    <name evidence="2" type="ORF">AYI70_g6159</name>
</gene>
<accession>A0A1R1XRD0</accession>
<protein>
    <submittedName>
        <fullName evidence="2">Uncharacterized protein</fullName>
    </submittedName>
</protein>
<evidence type="ECO:0000313" key="2">
    <source>
        <dbReference type="EMBL" id="OMJ17154.1"/>
    </source>
</evidence>
<feature type="compositionally biased region" description="Polar residues" evidence="1">
    <location>
        <begin position="138"/>
        <end position="147"/>
    </location>
</feature>
<evidence type="ECO:0000256" key="1">
    <source>
        <dbReference type="SAM" id="MobiDB-lite"/>
    </source>
</evidence>
<feature type="region of interest" description="Disordered" evidence="1">
    <location>
        <begin position="123"/>
        <end position="203"/>
    </location>
</feature>
<organism evidence="2 3">
    <name type="scientific">Smittium culicis</name>
    <dbReference type="NCBI Taxonomy" id="133412"/>
    <lineage>
        <taxon>Eukaryota</taxon>
        <taxon>Fungi</taxon>
        <taxon>Fungi incertae sedis</taxon>
        <taxon>Zoopagomycota</taxon>
        <taxon>Kickxellomycotina</taxon>
        <taxon>Harpellomycetes</taxon>
        <taxon>Harpellales</taxon>
        <taxon>Legeriomycetaceae</taxon>
        <taxon>Smittium</taxon>
    </lineage>
</organism>
<dbReference type="AlphaFoldDB" id="A0A1R1XRD0"/>
<name>A0A1R1XRD0_9FUNG</name>